<name>A0ACB7T5K5_HYAAI</name>
<protein>
    <submittedName>
        <fullName evidence="1">Uncharacterized protein</fullName>
    </submittedName>
</protein>
<proteinExistence type="predicted"/>
<reference evidence="1" key="1">
    <citation type="submission" date="2020-05" db="EMBL/GenBank/DDBJ databases">
        <title>Large-scale comparative analyses of tick genomes elucidate their genetic diversity and vector capacities.</title>
        <authorList>
            <person name="Jia N."/>
            <person name="Wang J."/>
            <person name="Shi W."/>
            <person name="Du L."/>
            <person name="Sun Y."/>
            <person name="Zhan W."/>
            <person name="Jiang J."/>
            <person name="Wang Q."/>
            <person name="Zhang B."/>
            <person name="Ji P."/>
            <person name="Sakyi L.B."/>
            <person name="Cui X."/>
            <person name="Yuan T."/>
            <person name="Jiang B."/>
            <person name="Yang W."/>
            <person name="Lam T.T.-Y."/>
            <person name="Chang Q."/>
            <person name="Ding S."/>
            <person name="Wang X."/>
            <person name="Zhu J."/>
            <person name="Ruan X."/>
            <person name="Zhao L."/>
            <person name="Wei J."/>
            <person name="Que T."/>
            <person name="Du C."/>
            <person name="Cheng J."/>
            <person name="Dai P."/>
            <person name="Han X."/>
            <person name="Huang E."/>
            <person name="Gao Y."/>
            <person name="Liu J."/>
            <person name="Shao H."/>
            <person name="Ye R."/>
            <person name="Li L."/>
            <person name="Wei W."/>
            <person name="Wang X."/>
            <person name="Wang C."/>
            <person name="Yang T."/>
            <person name="Huo Q."/>
            <person name="Li W."/>
            <person name="Guo W."/>
            <person name="Chen H."/>
            <person name="Zhou L."/>
            <person name="Ni X."/>
            <person name="Tian J."/>
            <person name="Zhou Y."/>
            <person name="Sheng Y."/>
            <person name="Liu T."/>
            <person name="Pan Y."/>
            <person name="Xia L."/>
            <person name="Li J."/>
            <person name="Zhao F."/>
            <person name="Cao W."/>
        </authorList>
    </citation>
    <scope>NUCLEOTIDE SEQUENCE</scope>
    <source>
        <strain evidence="1">Hyas-2018</strain>
    </source>
</reference>
<evidence type="ECO:0000313" key="2">
    <source>
        <dbReference type="Proteomes" id="UP000821845"/>
    </source>
</evidence>
<gene>
    <name evidence="1" type="ORF">HPB50_010086</name>
</gene>
<dbReference type="EMBL" id="CM023490">
    <property type="protein sequence ID" value="KAH6942767.1"/>
    <property type="molecule type" value="Genomic_DNA"/>
</dbReference>
<comment type="caution">
    <text evidence="1">The sequence shown here is derived from an EMBL/GenBank/DDBJ whole genome shotgun (WGS) entry which is preliminary data.</text>
</comment>
<evidence type="ECO:0000313" key="1">
    <source>
        <dbReference type="EMBL" id="KAH6942767.1"/>
    </source>
</evidence>
<keyword evidence="2" id="KW-1185">Reference proteome</keyword>
<organism evidence="1 2">
    <name type="scientific">Hyalomma asiaticum</name>
    <name type="common">Tick</name>
    <dbReference type="NCBI Taxonomy" id="266040"/>
    <lineage>
        <taxon>Eukaryota</taxon>
        <taxon>Metazoa</taxon>
        <taxon>Ecdysozoa</taxon>
        <taxon>Arthropoda</taxon>
        <taxon>Chelicerata</taxon>
        <taxon>Arachnida</taxon>
        <taxon>Acari</taxon>
        <taxon>Parasitiformes</taxon>
        <taxon>Ixodida</taxon>
        <taxon>Ixodoidea</taxon>
        <taxon>Ixodidae</taxon>
        <taxon>Hyalomminae</taxon>
        <taxon>Hyalomma</taxon>
    </lineage>
</organism>
<sequence length="345" mass="36810">MKISVVVICLVGLLVVSMSDVCEAKLGLALVPFVWAGNLAKDASRTLVAYKLSLATKALAMITGNRSFKATISYDSRLERYEDAPAEVRNDGIVWGTLKNIAAVTPAPNPVHVENEVKVEWLPGVSKPVIRLPTLPKFGLPKLVVPKIVMAEVPVPDVVQSKVDLLSSKINHGLNQLGRMSAGHLGGPKYASGYIQGGFRVGHGSGPVANVQVGSQAAPTPASTVATQSSVTESEQNVTTHSRPVRSIDEGVMGPYFRFIQANDEGRCVALMVCSMAAHPEEFGAYGRKVVDFFNDVHPPAFSPVAAYKEASSLGRSGNSCQSRYSACQVDPKYLAQLGESRAHL</sequence>
<dbReference type="Proteomes" id="UP000821845">
    <property type="component" value="Chromosome 10"/>
</dbReference>
<accession>A0ACB7T5K5</accession>